<feature type="compositionally biased region" description="Low complexity" evidence="1">
    <location>
        <begin position="265"/>
        <end position="378"/>
    </location>
</feature>
<feature type="chain" id="PRO_5003553708" evidence="2">
    <location>
        <begin position="27"/>
        <end position="456"/>
    </location>
</feature>
<dbReference type="HOGENOM" id="CLU_056168_0_0_10"/>
<dbReference type="eggNOG" id="ENOG503415M">
    <property type="taxonomic scope" value="Bacteria"/>
</dbReference>
<comment type="caution">
    <text evidence="3">The sequence shown here is derived from an EMBL/GenBank/DDBJ whole genome shotgun (WGS) entry which is preliminary data.</text>
</comment>
<keyword evidence="4" id="KW-1185">Reference proteome</keyword>
<dbReference type="PROSITE" id="PS51257">
    <property type="entry name" value="PROKAR_LIPOPROTEIN"/>
    <property type="match status" value="1"/>
</dbReference>
<feature type="compositionally biased region" description="Low complexity" evidence="1">
    <location>
        <begin position="405"/>
        <end position="418"/>
    </location>
</feature>
<feature type="signal peptide" evidence="2">
    <location>
        <begin position="1"/>
        <end position="26"/>
    </location>
</feature>
<keyword evidence="2" id="KW-0732">Signal</keyword>
<dbReference type="Proteomes" id="UP000016023">
    <property type="component" value="Unassembled WGS sequence"/>
</dbReference>
<evidence type="ECO:0000313" key="3">
    <source>
        <dbReference type="EMBL" id="EHO70335.1"/>
    </source>
</evidence>
<organism evidence="3 4">
    <name type="scientific">Prevotella micans F0438</name>
    <dbReference type="NCBI Taxonomy" id="883158"/>
    <lineage>
        <taxon>Bacteria</taxon>
        <taxon>Pseudomonadati</taxon>
        <taxon>Bacteroidota</taxon>
        <taxon>Bacteroidia</taxon>
        <taxon>Bacteroidales</taxon>
        <taxon>Prevotellaceae</taxon>
        <taxon>Prevotella</taxon>
    </lineage>
</organism>
<dbReference type="AlphaFoldDB" id="H1Q2Q2"/>
<proteinExistence type="predicted"/>
<feature type="region of interest" description="Disordered" evidence="1">
    <location>
        <begin position="186"/>
        <end position="456"/>
    </location>
</feature>
<feature type="compositionally biased region" description="Polar residues" evidence="1">
    <location>
        <begin position="236"/>
        <end position="264"/>
    </location>
</feature>
<protein>
    <submittedName>
        <fullName evidence="3">Uncharacterized protein</fullName>
    </submittedName>
</protein>
<dbReference type="STRING" id="883158.HMPREF9140_01190"/>
<evidence type="ECO:0000313" key="4">
    <source>
        <dbReference type="Proteomes" id="UP000016023"/>
    </source>
</evidence>
<feature type="compositionally biased region" description="Low complexity" evidence="1">
    <location>
        <begin position="386"/>
        <end position="398"/>
    </location>
</feature>
<dbReference type="PATRIC" id="fig|883158.3.peg.1196"/>
<evidence type="ECO:0000256" key="1">
    <source>
        <dbReference type="SAM" id="MobiDB-lite"/>
    </source>
</evidence>
<dbReference type="RefSeq" id="WP_006952500.1">
    <property type="nucleotide sequence ID" value="NZ_JH594522.1"/>
</dbReference>
<dbReference type="EMBL" id="AGWK01000034">
    <property type="protein sequence ID" value="EHO70335.1"/>
    <property type="molecule type" value="Genomic_DNA"/>
</dbReference>
<feature type="compositionally biased region" description="Low complexity" evidence="1">
    <location>
        <begin position="429"/>
        <end position="456"/>
    </location>
</feature>
<evidence type="ECO:0000256" key="2">
    <source>
        <dbReference type="SAM" id="SignalP"/>
    </source>
</evidence>
<gene>
    <name evidence="3" type="ORF">HMPREF9140_01190</name>
</gene>
<feature type="compositionally biased region" description="Polar residues" evidence="1">
    <location>
        <begin position="213"/>
        <end position="228"/>
    </location>
</feature>
<name>H1Q2Q2_9BACT</name>
<sequence length="456" mass="49885">MRSQFILMATALAGVLGLSSCGALLALDTSGGVAVRTTDYNPGYGYGSYRLGYDEARRQALFLSDKMAYELALNEAQFEAVYEINLDYLLNMRGERSIYGDYWVRRNSDMFYVLNPTQYNVFVNYDYFYRPVSWTNNYYSYNIYNYYDNSVYYYNQPVYYDSYRGGRNQLSNSYYAGRFGERTGSPIIINPSDNNYQGSRGYKDYRGGAVERSGSTPSRSFGNVQNNDYRSRDTRSFSGSNNQRSFGGGQTAPSRSVTSNSFGGSRQTYDQQRSSSSSSTTTTPSRSFGNSSSTPSRSTNTNSDSFGGSRQNYDQQRSSSSSTTTPSRSFGNSSSTTTTRSYSNSSSTTTAPTRSFESSSSTPSRSTNTNSGSFGGSRQNYDQQRSSSSSSTSSSSSSAPTRSFGNSSSAPSRSTSSGSFGGSRQNINSSTQSQPSSSSGSTTAPSRSFSSTQVYN</sequence>
<reference evidence="3 4" key="1">
    <citation type="submission" date="2011-12" db="EMBL/GenBank/DDBJ databases">
        <title>The Genome Sequence of Prevotella micans F0438.</title>
        <authorList>
            <consortium name="The Broad Institute Genome Sequencing Platform"/>
            <person name="Earl A."/>
            <person name="Ward D."/>
            <person name="Feldgarden M."/>
            <person name="Gevers D."/>
            <person name="Izard J."/>
            <person name="Baranova O.V."/>
            <person name="Blanton J.M."/>
            <person name="Wade W.G."/>
            <person name="Dewhirst F.E."/>
            <person name="Young S.K."/>
            <person name="Zeng Q."/>
            <person name="Gargeya S."/>
            <person name="Fitzgerald M."/>
            <person name="Haas B."/>
            <person name="Abouelleil A."/>
            <person name="Alvarado L."/>
            <person name="Arachchi H.M."/>
            <person name="Berlin A."/>
            <person name="Chapman S.B."/>
            <person name="Gearin G."/>
            <person name="Goldberg J."/>
            <person name="Griggs A."/>
            <person name="Gujja S."/>
            <person name="Hansen M."/>
            <person name="Heiman D."/>
            <person name="Howarth C."/>
            <person name="Larimer J."/>
            <person name="Lui A."/>
            <person name="MacDonald P.J.P."/>
            <person name="McCowen C."/>
            <person name="Montmayeur A."/>
            <person name="Murphy C."/>
            <person name="Neiman D."/>
            <person name="Pearson M."/>
            <person name="Priest M."/>
            <person name="Roberts A."/>
            <person name="Saif S."/>
            <person name="Shea T."/>
            <person name="Sisk P."/>
            <person name="Stolte C."/>
            <person name="Sykes S."/>
            <person name="Wortman J."/>
            <person name="Nusbaum C."/>
            <person name="Birren B."/>
        </authorList>
    </citation>
    <scope>NUCLEOTIDE SEQUENCE [LARGE SCALE GENOMIC DNA]</scope>
    <source>
        <strain evidence="3 4">F0438</strain>
    </source>
</reference>
<accession>H1Q2Q2</accession>